<comment type="caution">
    <text evidence="2">The sequence shown here is derived from an EMBL/GenBank/DDBJ whole genome shotgun (WGS) entry which is preliminary data.</text>
</comment>
<dbReference type="SMART" id="SM00317">
    <property type="entry name" value="SET"/>
    <property type="match status" value="1"/>
</dbReference>
<evidence type="ECO:0000313" key="2">
    <source>
        <dbReference type="EMBL" id="NEV60916.1"/>
    </source>
</evidence>
<dbReference type="InterPro" id="IPR001214">
    <property type="entry name" value="SET_dom"/>
</dbReference>
<dbReference type="RefSeq" id="WP_164450965.1">
    <property type="nucleotide sequence ID" value="NZ_JAAIJQ010000006.1"/>
</dbReference>
<dbReference type="Pfam" id="PF00856">
    <property type="entry name" value="SET"/>
    <property type="match status" value="1"/>
</dbReference>
<evidence type="ECO:0000313" key="3">
    <source>
        <dbReference type="Proteomes" id="UP000483379"/>
    </source>
</evidence>
<dbReference type="SUPFAM" id="SSF82199">
    <property type="entry name" value="SET domain"/>
    <property type="match status" value="1"/>
</dbReference>
<accession>A0A6M0JTQ5</accession>
<reference evidence="2 3" key="1">
    <citation type="submission" date="2020-02" db="EMBL/GenBank/DDBJ databases">
        <title>Genome sequences of Thiorhodococcus mannitoliphagus and Thiorhodococcus minor, purple sulfur photosynthetic bacteria in the gammaproteobacterial family, Chromatiaceae.</title>
        <authorList>
            <person name="Aviles F.A."/>
            <person name="Meyer T.E."/>
            <person name="Kyndt J.A."/>
        </authorList>
    </citation>
    <scope>NUCLEOTIDE SEQUENCE [LARGE SCALE GENOMIC DNA]</scope>
    <source>
        <strain evidence="2 3">DSM 11518</strain>
    </source>
</reference>
<feature type="domain" description="SET" evidence="1">
    <location>
        <begin position="12"/>
        <end position="111"/>
    </location>
</feature>
<proteinExistence type="predicted"/>
<dbReference type="AlphaFoldDB" id="A0A6M0JTQ5"/>
<dbReference type="EMBL" id="JAAIJQ010000006">
    <property type="protein sequence ID" value="NEV60916.1"/>
    <property type="molecule type" value="Genomic_DNA"/>
</dbReference>
<name>A0A6M0JTQ5_9GAMM</name>
<keyword evidence="3" id="KW-1185">Reference proteome</keyword>
<dbReference type="Gene3D" id="2.170.270.10">
    <property type="entry name" value="SET domain"/>
    <property type="match status" value="1"/>
</dbReference>
<dbReference type="InterPro" id="IPR046341">
    <property type="entry name" value="SET_dom_sf"/>
</dbReference>
<dbReference type="Proteomes" id="UP000483379">
    <property type="component" value="Unassembled WGS sequence"/>
</dbReference>
<protein>
    <submittedName>
        <fullName evidence="2">SET domain-containing protein</fullName>
    </submittedName>
</protein>
<gene>
    <name evidence="2" type="ORF">G3446_03220</name>
</gene>
<sequence length="111" mass="12249">MGARRWTSTLQSRVYAARSRIHGFGCFARIGFESGDFIGSYAGPTVEEDGRYVLWVYDAEADRVTARLGTNLLRWVNHSDEPNAEFDGFDLYAKAAIAAGDEITCDYGAAL</sequence>
<evidence type="ECO:0000259" key="1">
    <source>
        <dbReference type="SMART" id="SM00317"/>
    </source>
</evidence>
<organism evidence="2 3">
    <name type="scientific">Thiorhodococcus minor</name>
    <dbReference type="NCBI Taxonomy" id="57489"/>
    <lineage>
        <taxon>Bacteria</taxon>
        <taxon>Pseudomonadati</taxon>
        <taxon>Pseudomonadota</taxon>
        <taxon>Gammaproteobacteria</taxon>
        <taxon>Chromatiales</taxon>
        <taxon>Chromatiaceae</taxon>
        <taxon>Thiorhodococcus</taxon>
    </lineage>
</organism>